<dbReference type="EMBL" id="JH712089">
    <property type="protein sequence ID" value="EFO26894.1"/>
    <property type="molecule type" value="Genomic_DNA"/>
</dbReference>
<evidence type="ECO:0000313" key="1">
    <source>
        <dbReference type="EMBL" id="EFO26894.1"/>
    </source>
</evidence>
<protein>
    <submittedName>
        <fullName evidence="1">Uncharacterized protein</fullName>
    </submittedName>
</protein>
<dbReference type="CTD" id="9938964"/>
<dbReference type="KEGG" id="loa:LOAG_01588"/>
<dbReference type="GeneID" id="9938964"/>
<dbReference type="OrthoDB" id="5854622at2759"/>
<dbReference type="OMA" id="AMLTIEC"/>
<dbReference type="AlphaFoldDB" id="A0A1S0U8L8"/>
<dbReference type="RefSeq" id="XP_003137175.1">
    <property type="nucleotide sequence ID" value="XM_003137127.2"/>
</dbReference>
<proteinExistence type="predicted"/>
<dbReference type="InParanoid" id="A0A1S0U8L8"/>
<name>A0A1S0U8L8_LOALO</name>
<accession>A0A1S0U8L8</accession>
<gene>
    <name evidence="1" type="ORF">LOAG_01588</name>
</gene>
<sequence length="126" mass="13843">MIIRGRQKFPACCPVITTAISARVRPLPRTTGVGLDECSILHHSSRGVCPQFVQLVYSRSRGTAISQVVIQIVSGIILVANNMGPMVAMLTIECVALRRWMYRDTQQKEFEFTGVSCNQGTLTSGD</sequence>
<reference evidence="1" key="1">
    <citation type="submission" date="2012-04" db="EMBL/GenBank/DDBJ databases">
        <title>The Genome Sequence of Loa loa.</title>
        <authorList>
            <consortium name="The Broad Institute Genome Sequencing Platform"/>
            <consortium name="Broad Institute Genome Sequencing Center for Infectious Disease"/>
            <person name="Nutman T.B."/>
            <person name="Fink D.L."/>
            <person name="Russ C."/>
            <person name="Young S."/>
            <person name="Zeng Q."/>
            <person name="Gargeya S."/>
            <person name="Alvarado L."/>
            <person name="Berlin A."/>
            <person name="Chapman S.B."/>
            <person name="Chen Z."/>
            <person name="Freedman E."/>
            <person name="Gellesch M."/>
            <person name="Goldberg J."/>
            <person name="Griggs A."/>
            <person name="Gujja S."/>
            <person name="Heilman E.R."/>
            <person name="Heiman D."/>
            <person name="Howarth C."/>
            <person name="Mehta T."/>
            <person name="Neiman D."/>
            <person name="Pearson M."/>
            <person name="Roberts A."/>
            <person name="Saif S."/>
            <person name="Shea T."/>
            <person name="Shenoy N."/>
            <person name="Sisk P."/>
            <person name="Stolte C."/>
            <person name="Sykes S."/>
            <person name="White J."/>
            <person name="Yandava C."/>
            <person name="Haas B."/>
            <person name="Henn M.R."/>
            <person name="Nusbaum C."/>
            <person name="Birren B."/>
        </authorList>
    </citation>
    <scope>NUCLEOTIDE SEQUENCE [LARGE SCALE GENOMIC DNA]</scope>
</reference>
<organism evidence="1">
    <name type="scientific">Loa loa</name>
    <name type="common">Eye worm</name>
    <name type="synonym">Filaria loa</name>
    <dbReference type="NCBI Taxonomy" id="7209"/>
    <lineage>
        <taxon>Eukaryota</taxon>
        <taxon>Metazoa</taxon>
        <taxon>Ecdysozoa</taxon>
        <taxon>Nematoda</taxon>
        <taxon>Chromadorea</taxon>
        <taxon>Rhabditida</taxon>
        <taxon>Spirurina</taxon>
        <taxon>Spiruromorpha</taxon>
        <taxon>Filarioidea</taxon>
        <taxon>Onchocercidae</taxon>
        <taxon>Loa</taxon>
    </lineage>
</organism>